<evidence type="ECO:0000313" key="3">
    <source>
        <dbReference type="Proteomes" id="UP001152523"/>
    </source>
</evidence>
<feature type="region of interest" description="Disordered" evidence="1">
    <location>
        <begin position="31"/>
        <end position="103"/>
    </location>
</feature>
<name>A0AAV0D2D3_9ASTE</name>
<dbReference type="Proteomes" id="UP001152523">
    <property type="component" value="Unassembled WGS sequence"/>
</dbReference>
<gene>
    <name evidence="2" type="ORF">CEPIT_LOCUS11318</name>
</gene>
<dbReference type="AlphaFoldDB" id="A0AAV0D2D3"/>
<evidence type="ECO:0000313" key="2">
    <source>
        <dbReference type="EMBL" id="CAH9090522.1"/>
    </source>
</evidence>
<sequence length="128" mass="14795">MVEDMEMLRAQVAALEERLKVMEERMNAGSVAEVDVDVHHKSTKVEGKHDEDEDKDERKEGQVADEGNEAEVQDERQGVAHGVEDEKHEERRTSTTQVNEDEWLQLRSMRMNGYNSGRTEYSSRQFPC</sequence>
<dbReference type="EMBL" id="CAMAPF010000064">
    <property type="protein sequence ID" value="CAH9090522.1"/>
    <property type="molecule type" value="Genomic_DNA"/>
</dbReference>
<feature type="compositionally biased region" description="Basic and acidic residues" evidence="1">
    <location>
        <begin position="36"/>
        <end position="62"/>
    </location>
</feature>
<evidence type="ECO:0000256" key="1">
    <source>
        <dbReference type="SAM" id="MobiDB-lite"/>
    </source>
</evidence>
<feature type="compositionally biased region" description="Basic and acidic residues" evidence="1">
    <location>
        <begin position="73"/>
        <end position="93"/>
    </location>
</feature>
<reference evidence="2" key="1">
    <citation type="submission" date="2022-07" db="EMBL/GenBank/DDBJ databases">
        <authorList>
            <person name="Macas J."/>
            <person name="Novak P."/>
            <person name="Neumann P."/>
        </authorList>
    </citation>
    <scope>NUCLEOTIDE SEQUENCE</scope>
</reference>
<proteinExistence type="predicted"/>
<accession>A0AAV0D2D3</accession>
<protein>
    <submittedName>
        <fullName evidence="2">Uncharacterized protein</fullName>
    </submittedName>
</protein>
<keyword evidence="3" id="KW-1185">Reference proteome</keyword>
<comment type="caution">
    <text evidence="2">The sequence shown here is derived from an EMBL/GenBank/DDBJ whole genome shotgun (WGS) entry which is preliminary data.</text>
</comment>
<organism evidence="2 3">
    <name type="scientific">Cuscuta epithymum</name>
    <dbReference type="NCBI Taxonomy" id="186058"/>
    <lineage>
        <taxon>Eukaryota</taxon>
        <taxon>Viridiplantae</taxon>
        <taxon>Streptophyta</taxon>
        <taxon>Embryophyta</taxon>
        <taxon>Tracheophyta</taxon>
        <taxon>Spermatophyta</taxon>
        <taxon>Magnoliopsida</taxon>
        <taxon>eudicotyledons</taxon>
        <taxon>Gunneridae</taxon>
        <taxon>Pentapetalae</taxon>
        <taxon>asterids</taxon>
        <taxon>lamiids</taxon>
        <taxon>Solanales</taxon>
        <taxon>Convolvulaceae</taxon>
        <taxon>Cuscuteae</taxon>
        <taxon>Cuscuta</taxon>
        <taxon>Cuscuta subgen. Cuscuta</taxon>
    </lineage>
</organism>